<dbReference type="RefSeq" id="WP_189611372.1">
    <property type="nucleotide sequence ID" value="NZ_BMXR01000009.1"/>
</dbReference>
<organism evidence="4 5">
    <name type="scientific">Saccharospirillum salsuginis</name>
    <dbReference type="NCBI Taxonomy" id="418750"/>
    <lineage>
        <taxon>Bacteria</taxon>
        <taxon>Pseudomonadati</taxon>
        <taxon>Pseudomonadota</taxon>
        <taxon>Gammaproteobacteria</taxon>
        <taxon>Oceanospirillales</taxon>
        <taxon>Saccharospirillaceae</taxon>
        <taxon>Saccharospirillum</taxon>
    </lineage>
</organism>
<dbReference type="InterPro" id="IPR057326">
    <property type="entry name" value="KR_dom"/>
</dbReference>
<dbReference type="InterPro" id="IPR002347">
    <property type="entry name" value="SDR_fam"/>
</dbReference>
<dbReference type="Proteomes" id="UP000626148">
    <property type="component" value="Unassembled WGS sequence"/>
</dbReference>
<accession>A0A918KIT4</accession>
<reference evidence="4" key="1">
    <citation type="journal article" date="2014" name="Int. J. Syst. Evol. Microbiol.">
        <title>Complete genome sequence of Corynebacterium casei LMG S-19264T (=DSM 44701T), isolated from a smear-ripened cheese.</title>
        <authorList>
            <consortium name="US DOE Joint Genome Institute (JGI-PGF)"/>
            <person name="Walter F."/>
            <person name="Albersmeier A."/>
            <person name="Kalinowski J."/>
            <person name="Ruckert C."/>
        </authorList>
    </citation>
    <scope>NUCLEOTIDE SEQUENCE</scope>
    <source>
        <strain evidence="4">KCTC 22169</strain>
    </source>
</reference>
<proteinExistence type="inferred from homology"/>
<dbReference type="GO" id="GO:0030497">
    <property type="term" value="P:fatty acid elongation"/>
    <property type="evidence" value="ECO:0007669"/>
    <property type="project" value="TreeGrafter"/>
</dbReference>
<dbReference type="PANTHER" id="PTHR42760:SF135">
    <property type="entry name" value="BLL7886 PROTEIN"/>
    <property type="match status" value="1"/>
</dbReference>
<name>A0A918KIT4_9GAMM</name>
<evidence type="ECO:0000259" key="3">
    <source>
        <dbReference type="SMART" id="SM00822"/>
    </source>
</evidence>
<dbReference type="PRINTS" id="PR00080">
    <property type="entry name" value="SDRFAMILY"/>
</dbReference>
<dbReference type="SUPFAM" id="SSF51735">
    <property type="entry name" value="NAD(P)-binding Rossmann-fold domains"/>
    <property type="match status" value="1"/>
</dbReference>
<dbReference type="InterPro" id="IPR036291">
    <property type="entry name" value="NAD(P)-bd_dom_sf"/>
</dbReference>
<dbReference type="PANTHER" id="PTHR42760">
    <property type="entry name" value="SHORT-CHAIN DEHYDROGENASES/REDUCTASES FAMILY MEMBER"/>
    <property type="match status" value="1"/>
</dbReference>
<dbReference type="AlphaFoldDB" id="A0A918KIT4"/>
<dbReference type="Gene3D" id="3.40.50.720">
    <property type="entry name" value="NAD(P)-binding Rossmann-like Domain"/>
    <property type="match status" value="1"/>
</dbReference>
<dbReference type="GO" id="GO:0016616">
    <property type="term" value="F:oxidoreductase activity, acting on the CH-OH group of donors, NAD or NADP as acceptor"/>
    <property type="evidence" value="ECO:0007669"/>
    <property type="project" value="TreeGrafter"/>
</dbReference>
<dbReference type="SMART" id="SM00822">
    <property type="entry name" value="PKS_KR"/>
    <property type="match status" value="1"/>
</dbReference>
<evidence type="ECO:0000313" key="5">
    <source>
        <dbReference type="Proteomes" id="UP000626148"/>
    </source>
</evidence>
<gene>
    <name evidence="4" type="ORF">GCM10007392_36620</name>
</gene>
<keyword evidence="2" id="KW-0560">Oxidoreductase</keyword>
<dbReference type="NCBIfam" id="NF006072">
    <property type="entry name" value="PRK08217.1"/>
    <property type="match status" value="1"/>
</dbReference>
<keyword evidence="5" id="KW-1185">Reference proteome</keyword>
<dbReference type="EMBL" id="BMXR01000009">
    <property type="protein sequence ID" value="GGX65424.1"/>
    <property type="molecule type" value="Genomic_DNA"/>
</dbReference>
<evidence type="ECO:0000256" key="1">
    <source>
        <dbReference type="ARBA" id="ARBA00006484"/>
    </source>
</evidence>
<dbReference type="Pfam" id="PF13561">
    <property type="entry name" value="adh_short_C2"/>
    <property type="match status" value="1"/>
</dbReference>
<evidence type="ECO:0000256" key="2">
    <source>
        <dbReference type="ARBA" id="ARBA00023002"/>
    </source>
</evidence>
<feature type="domain" description="Ketoreductase" evidence="3">
    <location>
        <begin position="11"/>
        <end position="198"/>
    </location>
</feature>
<comment type="similarity">
    <text evidence="1">Belongs to the short-chain dehydrogenases/reductases (SDR) family.</text>
</comment>
<reference evidence="4" key="2">
    <citation type="submission" date="2020-09" db="EMBL/GenBank/DDBJ databases">
        <authorList>
            <person name="Sun Q."/>
            <person name="Kim S."/>
        </authorList>
    </citation>
    <scope>NUCLEOTIDE SEQUENCE</scope>
    <source>
        <strain evidence="4">KCTC 22169</strain>
    </source>
</reference>
<dbReference type="PROSITE" id="PS00061">
    <property type="entry name" value="ADH_SHORT"/>
    <property type="match status" value="1"/>
</dbReference>
<dbReference type="InterPro" id="IPR020904">
    <property type="entry name" value="Sc_DH/Rdtase_CS"/>
</dbReference>
<dbReference type="FunFam" id="3.40.50.720:FF:000173">
    <property type="entry name" value="3-oxoacyl-[acyl-carrier protein] reductase"/>
    <property type="match status" value="1"/>
</dbReference>
<sequence length="257" mass="27450">MTESTQQFQGKHIGVTGGARGLGLAMARTLGRQGAQISIVDIDETAVDEAVNSLTQDGIAARGYTANVAEEASVLSLFERLKADHNRLDGWVNNAGILRDGLLIKQKDGELTKLSLNQWQSVIDVNLTGVFLCGREAAAWMVESQTAGVIVNISSISRVGNLGQTNYSAAKAGVAAMTVTWAKELARYGIRVAGVAPGFIETEMTASMKPEALERVNQAVPLKRMGKPENIAEAVSFVIANDYYSGRILEVDGALRI</sequence>
<evidence type="ECO:0000313" key="4">
    <source>
        <dbReference type="EMBL" id="GGX65424.1"/>
    </source>
</evidence>
<dbReference type="PRINTS" id="PR00081">
    <property type="entry name" value="GDHRDH"/>
</dbReference>
<protein>
    <submittedName>
        <fullName evidence="4">3-ketoacyl-ACP reductase</fullName>
    </submittedName>
</protein>
<comment type="caution">
    <text evidence="4">The sequence shown here is derived from an EMBL/GenBank/DDBJ whole genome shotgun (WGS) entry which is preliminary data.</text>
</comment>